<feature type="transmembrane region" description="Helical" evidence="2">
    <location>
        <begin position="304"/>
        <end position="327"/>
    </location>
</feature>
<feature type="domain" description="Acyltransferase 3" evidence="3">
    <location>
        <begin position="20"/>
        <end position="356"/>
    </location>
</feature>
<feature type="transmembrane region" description="Helical" evidence="2">
    <location>
        <begin position="249"/>
        <end position="267"/>
    </location>
</feature>
<dbReference type="Pfam" id="PF01757">
    <property type="entry name" value="Acyl_transf_3"/>
    <property type="match status" value="1"/>
</dbReference>
<protein>
    <submittedName>
        <fullName evidence="4">Acyltransferase family protein</fullName>
        <ecNumber evidence="4">2.3.-.-</ecNumber>
    </submittedName>
</protein>
<keyword evidence="2" id="KW-1133">Transmembrane helix</keyword>
<feature type="region of interest" description="Disordered" evidence="1">
    <location>
        <begin position="372"/>
        <end position="401"/>
    </location>
</feature>
<dbReference type="EMBL" id="JBIAWJ010000004">
    <property type="protein sequence ID" value="MFF4522300.1"/>
    <property type="molecule type" value="Genomic_DNA"/>
</dbReference>
<feature type="transmembrane region" description="Helical" evidence="2">
    <location>
        <begin position="176"/>
        <end position="197"/>
    </location>
</feature>
<keyword evidence="4" id="KW-0808">Transferase</keyword>
<dbReference type="GO" id="GO:0016746">
    <property type="term" value="F:acyltransferase activity"/>
    <property type="evidence" value="ECO:0007669"/>
    <property type="project" value="UniProtKB-KW"/>
</dbReference>
<feature type="transmembrane region" description="Helical" evidence="2">
    <location>
        <begin position="273"/>
        <end position="292"/>
    </location>
</feature>
<dbReference type="RefSeq" id="WP_351088110.1">
    <property type="nucleotide sequence ID" value="NZ_JBEOZG010000081.1"/>
</dbReference>
<dbReference type="InterPro" id="IPR002656">
    <property type="entry name" value="Acyl_transf_3_dom"/>
</dbReference>
<dbReference type="InterPro" id="IPR050879">
    <property type="entry name" value="Acyltransferase_3"/>
</dbReference>
<proteinExistence type="predicted"/>
<dbReference type="Proteomes" id="UP001602058">
    <property type="component" value="Unassembled WGS sequence"/>
</dbReference>
<evidence type="ECO:0000313" key="4">
    <source>
        <dbReference type="EMBL" id="MFF4522300.1"/>
    </source>
</evidence>
<feature type="transmembrane region" description="Helical" evidence="2">
    <location>
        <begin position="339"/>
        <end position="362"/>
    </location>
</feature>
<dbReference type="EC" id="2.3.-.-" evidence="4"/>
<name>A0ABW6UFU4_9ACTN</name>
<feature type="compositionally biased region" description="Low complexity" evidence="1">
    <location>
        <begin position="378"/>
        <end position="388"/>
    </location>
</feature>
<dbReference type="PANTHER" id="PTHR23028">
    <property type="entry name" value="ACETYLTRANSFERASE"/>
    <property type="match status" value="1"/>
</dbReference>
<sequence length="401" mass="44600">MSTDRMSATGRPRVTRLNTLTGLRFPAAFVVFLYHAALLGFLGVPWLSAENVHDYYRSVHHAGALGVSFFFVLSGFVLTWSARDTDTAPRFWRRRFLKIVPNYLLVWVLALVVFAAPYTDMKIGLLNLFMLQVYYPDFTVNFGVNPAGWSLSVEAVFYLSFPLLLRLTKKIPANRINLWVAIVGLGIIATPFLSTQLVPAGSVFMDMEPETSVNQYFFSYILPFPRVLDFALGILVARSVMSGRWRNIGMLWAGALLISSYALGYFTPYIYSSRAVCVIPAAVLIAAGAIADNEGRFTVFRNKVAVWLGDISFAFYLVHFTVLQGVWKLLGSKTYTAPQAAAMMVLSLGVSILASWALYALIERPITQRWSNPRKRPAPAQQEAVPAESLPLAAGRAGEER</sequence>
<dbReference type="PANTHER" id="PTHR23028:SF53">
    <property type="entry name" value="ACYL_TRANSF_3 DOMAIN-CONTAINING PROTEIN"/>
    <property type="match status" value="1"/>
</dbReference>
<reference evidence="4 5" key="1">
    <citation type="submission" date="2024-10" db="EMBL/GenBank/DDBJ databases">
        <title>The Natural Products Discovery Center: Release of the First 8490 Sequenced Strains for Exploring Actinobacteria Biosynthetic Diversity.</title>
        <authorList>
            <person name="Kalkreuter E."/>
            <person name="Kautsar S.A."/>
            <person name="Yang D."/>
            <person name="Bader C.D."/>
            <person name="Teijaro C.N."/>
            <person name="Fluegel L."/>
            <person name="Davis C.M."/>
            <person name="Simpson J.R."/>
            <person name="Lauterbach L."/>
            <person name="Steele A.D."/>
            <person name="Gui C."/>
            <person name="Meng S."/>
            <person name="Li G."/>
            <person name="Viehrig K."/>
            <person name="Ye F."/>
            <person name="Su P."/>
            <person name="Kiefer A.F."/>
            <person name="Nichols A."/>
            <person name="Cepeda A.J."/>
            <person name="Yan W."/>
            <person name="Fan B."/>
            <person name="Jiang Y."/>
            <person name="Adhikari A."/>
            <person name="Zheng C.-J."/>
            <person name="Schuster L."/>
            <person name="Cowan T.M."/>
            <person name="Smanski M.J."/>
            <person name="Chevrette M.G."/>
            <person name="De Carvalho L.P.S."/>
            <person name="Shen B."/>
        </authorList>
    </citation>
    <scope>NUCLEOTIDE SEQUENCE [LARGE SCALE GENOMIC DNA]</scope>
    <source>
        <strain evidence="4 5">NPDC001390</strain>
    </source>
</reference>
<feature type="transmembrane region" description="Helical" evidence="2">
    <location>
        <begin position="100"/>
        <end position="118"/>
    </location>
</feature>
<feature type="transmembrane region" description="Helical" evidence="2">
    <location>
        <begin position="59"/>
        <end position="80"/>
    </location>
</feature>
<organism evidence="4 5">
    <name type="scientific">Streptomyces bluensis</name>
    <dbReference type="NCBI Taxonomy" id="33897"/>
    <lineage>
        <taxon>Bacteria</taxon>
        <taxon>Bacillati</taxon>
        <taxon>Actinomycetota</taxon>
        <taxon>Actinomycetes</taxon>
        <taxon>Kitasatosporales</taxon>
        <taxon>Streptomycetaceae</taxon>
        <taxon>Streptomyces</taxon>
    </lineage>
</organism>
<comment type="caution">
    <text evidence="4">The sequence shown here is derived from an EMBL/GenBank/DDBJ whole genome shotgun (WGS) entry which is preliminary data.</text>
</comment>
<keyword evidence="5" id="KW-1185">Reference proteome</keyword>
<feature type="transmembrane region" description="Helical" evidence="2">
    <location>
        <begin position="217"/>
        <end position="237"/>
    </location>
</feature>
<keyword evidence="2" id="KW-0472">Membrane</keyword>
<evidence type="ECO:0000256" key="2">
    <source>
        <dbReference type="SAM" id="Phobius"/>
    </source>
</evidence>
<gene>
    <name evidence="4" type="ORF">ACFY1D_12760</name>
</gene>
<evidence type="ECO:0000259" key="3">
    <source>
        <dbReference type="Pfam" id="PF01757"/>
    </source>
</evidence>
<keyword evidence="2" id="KW-0812">Transmembrane</keyword>
<evidence type="ECO:0000313" key="5">
    <source>
        <dbReference type="Proteomes" id="UP001602058"/>
    </source>
</evidence>
<feature type="transmembrane region" description="Helical" evidence="2">
    <location>
        <begin position="138"/>
        <end position="164"/>
    </location>
</feature>
<keyword evidence="4" id="KW-0012">Acyltransferase</keyword>
<accession>A0ABW6UFU4</accession>
<evidence type="ECO:0000256" key="1">
    <source>
        <dbReference type="SAM" id="MobiDB-lite"/>
    </source>
</evidence>
<feature type="transmembrane region" description="Helical" evidence="2">
    <location>
        <begin position="21"/>
        <end position="47"/>
    </location>
</feature>